<evidence type="ECO:0000313" key="9">
    <source>
        <dbReference type="Ensembl" id="ENSONIP00000009716.2"/>
    </source>
</evidence>
<evidence type="ECO:0000256" key="1">
    <source>
        <dbReference type="ARBA" id="ARBA00001968"/>
    </source>
</evidence>
<evidence type="ECO:0000313" key="10">
    <source>
        <dbReference type="Proteomes" id="UP000005207"/>
    </source>
</evidence>
<dbReference type="InParanoid" id="I3JLH2"/>
<dbReference type="Pfam" id="PF13359">
    <property type="entry name" value="DDE_Tnp_4"/>
    <property type="match status" value="1"/>
</dbReference>
<evidence type="ECO:0000256" key="5">
    <source>
        <dbReference type="ARBA" id="ARBA00022723"/>
    </source>
</evidence>
<evidence type="ECO:0000256" key="7">
    <source>
        <dbReference type="ARBA" id="ARBA00023242"/>
    </source>
</evidence>
<comment type="similarity">
    <text evidence="3">Belongs to the HARBI1 family.</text>
</comment>
<keyword evidence="4" id="KW-0540">Nuclease</keyword>
<dbReference type="InterPro" id="IPR027806">
    <property type="entry name" value="HARBI1_dom"/>
</dbReference>
<keyword evidence="5" id="KW-0479">Metal-binding</keyword>
<dbReference type="HOGENOM" id="CLU_018552_6_0_1"/>
<evidence type="ECO:0000256" key="2">
    <source>
        <dbReference type="ARBA" id="ARBA00004123"/>
    </source>
</evidence>
<keyword evidence="10" id="KW-1185">Reference proteome</keyword>
<sequence length="323" mass="36467">TGETGKFENAHQRETCCLSNVCHSVDDMRGFRDLLRMSVEDFNYLLERVSPAIIKKDTHLRKAISPRERLSVTLRFLATGKCTPSTESEWKAIARDFANKWQFPHCLGAIDGKHIFIQPPPKSGSMYFNYKSRFSIILMAVVDANYKFVYASAGTQGRVSDAGVLAHSDLKEAMDTGTLNFPPADTLPGTDAMMPHIIYNYRLSRARRVVENAFGILANRFRVFRTTICLDPDKVVTIIFACLCLHNYLRDHRSDAYVPPGYVDSEDAKHQLVKGAWRREGELQSVSMGLARNPSVEAKKQRDVLCEYFVSPAGSVSWQEDMV</sequence>
<dbReference type="InterPro" id="IPR045249">
    <property type="entry name" value="HARBI1-like"/>
</dbReference>
<evidence type="ECO:0000256" key="4">
    <source>
        <dbReference type="ARBA" id="ARBA00022722"/>
    </source>
</evidence>
<keyword evidence="6" id="KW-0378">Hydrolase</keyword>
<protein>
    <recommendedName>
        <fullName evidence="8">DDE Tnp4 domain-containing protein</fullName>
    </recommendedName>
</protein>
<reference evidence="9" key="2">
    <citation type="submission" date="2025-08" db="UniProtKB">
        <authorList>
            <consortium name="Ensembl"/>
        </authorList>
    </citation>
    <scope>IDENTIFICATION</scope>
</reference>
<comment type="subcellular location">
    <subcellularLocation>
        <location evidence="2">Nucleus</location>
    </subcellularLocation>
</comment>
<evidence type="ECO:0000256" key="6">
    <source>
        <dbReference type="ARBA" id="ARBA00022801"/>
    </source>
</evidence>
<keyword evidence="7" id="KW-0539">Nucleus</keyword>
<dbReference type="GO" id="GO:0046872">
    <property type="term" value="F:metal ion binding"/>
    <property type="evidence" value="ECO:0007669"/>
    <property type="project" value="UniProtKB-KW"/>
</dbReference>
<reference evidence="10" key="1">
    <citation type="submission" date="2012-01" db="EMBL/GenBank/DDBJ databases">
        <title>The Genome Sequence of Oreochromis niloticus (Nile Tilapia).</title>
        <authorList>
            <consortium name="Broad Institute Genome Assembly Team"/>
            <consortium name="Broad Institute Sequencing Platform"/>
            <person name="Di Palma F."/>
            <person name="Johnson J."/>
            <person name="Lander E.S."/>
            <person name="Lindblad-Toh K."/>
        </authorList>
    </citation>
    <scope>NUCLEOTIDE SEQUENCE [LARGE SCALE GENOMIC DNA]</scope>
</reference>
<dbReference type="Ensembl" id="ENSONIT00000009722.2">
    <property type="protein sequence ID" value="ENSONIP00000009716.2"/>
    <property type="gene ID" value="ENSONIG00000007708.2"/>
</dbReference>
<dbReference type="OMA" id="ANYKFVY"/>
<dbReference type="PANTHER" id="PTHR22930:SF258">
    <property type="entry name" value="PROTEIN ALP1-LIKE ISOFORM X1"/>
    <property type="match status" value="1"/>
</dbReference>
<dbReference type="GeneTree" id="ENSGT00940000164115"/>
<dbReference type="AlphaFoldDB" id="I3JLH2"/>
<dbReference type="GO" id="GO:0016787">
    <property type="term" value="F:hydrolase activity"/>
    <property type="evidence" value="ECO:0007669"/>
    <property type="project" value="UniProtKB-KW"/>
</dbReference>
<reference evidence="9" key="3">
    <citation type="submission" date="2025-09" db="UniProtKB">
        <authorList>
            <consortium name="Ensembl"/>
        </authorList>
    </citation>
    <scope>IDENTIFICATION</scope>
</reference>
<dbReference type="Proteomes" id="UP000005207">
    <property type="component" value="Linkage group LG3"/>
</dbReference>
<feature type="domain" description="DDE Tnp4" evidence="8">
    <location>
        <begin position="110"/>
        <end position="247"/>
    </location>
</feature>
<accession>I3JLH2</accession>
<comment type="cofactor">
    <cofactor evidence="1">
        <name>a divalent metal cation</name>
        <dbReference type="ChEBI" id="CHEBI:60240"/>
    </cofactor>
</comment>
<evidence type="ECO:0000259" key="8">
    <source>
        <dbReference type="Pfam" id="PF13359"/>
    </source>
</evidence>
<organism evidence="9 10">
    <name type="scientific">Oreochromis niloticus</name>
    <name type="common">Nile tilapia</name>
    <name type="synonym">Tilapia nilotica</name>
    <dbReference type="NCBI Taxonomy" id="8128"/>
    <lineage>
        <taxon>Eukaryota</taxon>
        <taxon>Metazoa</taxon>
        <taxon>Chordata</taxon>
        <taxon>Craniata</taxon>
        <taxon>Vertebrata</taxon>
        <taxon>Euteleostomi</taxon>
        <taxon>Actinopterygii</taxon>
        <taxon>Neopterygii</taxon>
        <taxon>Teleostei</taxon>
        <taxon>Neoteleostei</taxon>
        <taxon>Acanthomorphata</taxon>
        <taxon>Ovalentaria</taxon>
        <taxon>Cichlomorphae</taxon>
        <taxon>Cichliformes</taxon>
        <taxon>Cichlidae</taxon>
        <taxon>African cichlids</taxon>
        <taxon>Pseudocrenilabrinae</taxon>
        <taxon>Oreochromini</taxon>
        <taxon>Oreochromis</taxon>
    </lineage>
</organism>
<dbReference type="GO" id="GO:0004518">
    <property type="term" value="F:nuclease activity"/>
    <property type="evidence" value="ECO:0007669"/>
    <property type="project" value="UniProtKB-KW"/>
</dbReference>
<dbReference type="PANTHER" id="PTHR22930">
    <property type="match status" value="1"/>
</dbReference>
<name>I3JLH2_ORENI</name>
<dbReference type="GO" id="GO:0005634">
    <property type="term" value="C:nucleus"/>
    <property type="evidence" value="ECO:0007669"/>
    <property type="project" value="UniProtKB-SubCell"/>
</dbReference>
<evidence type="ECO:0000256" key="3">
    <source>
        <dbReference type="ARBA" id="ARBA00006958"/>
    </source>
</evidence>
<proteinExistence type="inferred from homology"/>